<dbReference type="InterPro" id="IPR050374">
    <property type="entry name" value="RRT5_SRSF_SR"/>
</dbReference>
<dbReference type="GO" id="GO:0003729">
    <property type="term" value="F:mRNA binding"/>
    <property type="evidence" value="ECO:0000318"/>
    <property type="project" value="GO_Central"/>
</dbReference>
<name>A7S8T7_NEMVE</name>
<dbReference type="GO" id="GO:0016607">
    <property type="term" value="C:nuclear speck"/>
    <property type="evidence" value="ECO:0000318"/>
    <property type="project" value="GO_Central"/>
</dbReference>
<dbReference type="HOGENOM" id="CLU_012062_34_5_1"/>
<organism evidence="4 5">
    <name type="scientific">Nematostella vectensis</name>
    <name type="common">Starlet sea anemone</name>
    <dbReference type="NCBI Taxonomy" id="45351"/>
    <lineage>
        <taxon>Eukaryota</taxon>
        <taxon>Metazoa</taxon>
        <taxon>Cnidaria</taxon>
        <taxon>Anthozoa</taxon>
        <taxon>Hexacorallia</taxon>
        <taxon>Actiniaria</taxon>
        <taxon>Edwardsiidae</taxon>
        <taxon>Nematostella</taxon>
    </lineage>
</organism>
<evidence type="ECO:0000313" key="4">
    <source>
        <dbReference type="EMBL" id="EDO39887.1"/>
    </source>
</evidence>
<evidence type="ECO:0000313" key="5">
    <source>
        <dbReference type="Proteomes" id="UP000001593"/>
    </source>
</evidence>
<evidence type="ECO:0000256" key="2">
    <source>
        <dbReference type="PROSITE-ProRule" id="PRU00176"/>
    </source>
</evidence>
<dbReference type="PROSITE" id="PS50102">
    <property type="entry name" value="RRM"/>
    <property type="match status" value="1"/>
</dbReference>
<dbReference type="InterPro" id="IPR000504">
    <property type="entry name" value="RRM_dom"/>
</dbReference>
<dbReference type="AlphaFoldDB" id="A7S8T7"/>
<reference evidence="4 5" key="1">
    <citation type="journal article" date="2007" name="Science">
        <title>Sea anemone genome reveals ancestral eumetazoan gene repertoire and genomic organization.</title>
        <authorList>
            <person name="Putnam N.H."/>
            <person name="Srivastava M."/>
            <person name="Hellsten U."/>
            <person name="Dirks B."/>
            <person name="Chapman J."/>
            <person name="Salamov A."/>
            <person name="Terry A."/>
            <person name="Shapiro H."/>
            <person name="Lindquist E."/>
            <person name="Kapitonov V.V."/>
            <person name="Jurka J."/>
            <person name="Genikhovich G."/>
            <person name="Grigoriev I.V."/>
            <person name="Lucas S.M."/>
            <person name="Steele R.E."/>
            <person name="Finnerty J.R."/>
            <person name="Technau U."/>
            <person name="Martindale M.Q."/>
            <person name="Rokhsar D.S."/>
        </authorList>
    </citation>
    <scope>NUCLEOTIDE SEQUENCE [LARGE SCALE GENOMIC DNA]</scope>
    <source>
        <strain evidence="5">CH2 X CH6</strain>
    </source>
</reference>
<dbReference type="InParanoid" id="A7S8T7"/>
<dbReference type="Proteomes" id="UP000001593">
    <property type="component" value="Unassembled WGS sequence"/>
</dbReference>
<proteinExistence type="predicted"/>
<dbReference type="PANTHER" id="PTHR23003:SF51">
    <property type="entry name" value="SERINE-ARGININE PROTEIN 55"/>
    <property type="match status" value="1"/>
</dbReference>
<dbReference type="InterPro" id="IPR035979">
    <property type="entry name" value="RBD_domain_sf"/>
</dbReference>
<keyword evidence="1 2" id="KW-0694">RNA-binding</keyword>
<dbReference type="OMA" id="KTHICSA"/>
<dbReference type="FunFam" id="3.30.70.330:FF:000138">
    <property type="entry name" value="Serine/arginine-rich splicing factor 5 alpha"/>
    <property type="match status" value="1"/>
</dbReference>
<keyword evidence="5" id="KW-1185">Reference proteome</keyword>
<evidence type="ECO:0000256" key="1">
    <source>
        <dbReference type="ARBA" id="ARBA00022884"/>
    </source>
</evidence>
<sequence>MNCRVYLGRLPYGTTEDDVRRFFRSYGRLRDINLKNNYGFVEFEDDRDADDAVYECNGKEMLGERILVEHSRGGARSSSSRPSRYSHNSDFAYCILHCKTHICSAARYGPPVRTPWRMTIENLSSRVSWQVGVLL</sequence>
<evidence type="ECO:0000259" key="3">
    <source>
        <dbReference type="PROSITE" id="PS50102"/>
    </source>
</evidence>
<dbReference type="Pfam" id="PF00076">
    <property type="entry name" value="RRM_1"/>
    <property type="match status" value="1"/>
</dbReference>
<dbReference type="eggNOG" id="KOG0106">
    <property type="taxonomic scope" value="Eukaryota"/>
</dbReference>
<dbReference type="GO" id="GO:0000381">
    <property type="term" value="P:regulation of alternative mRNA splicing, via spliceosome"/>
    <property type="evidence" value="ECO:0000318"/>
    <property type="project" value="GO_Central"/>
</dbReference>
<dbReference type="SMART" id="SM00360">
    <property type="entry name" value="RRM"/>
    <property type="match status" value="1"/>
</dbReference>
<dbReference type="PhylomeDB" id="A7S8T7"/>
<dbReference type="SUPFAM" id="SSF54928">
    <property type="entry name" value="RNA-binding domain, RBD"/>
    <property type="match status" value="1"/>
</dbReference>
<dbReference type="STRING" id="45351.A7S8T7"/>
<dbReference type="PANTHER" id="PTHR23003">
    <property type="entry name" value="RNA RECOGNITION MOTIF RRM DOMAIN CONTAINING PROTEIN"/>
    <property type="match status" value="1"/>
</dbReference>
<accession>A7S8T7</accession>
<dbReference type="FunCoup" id="A7S8T7">
    <property type="interactions" value="768"/>
</dbReference>
<feature type="domain" description="RRM" evidence="3">
    <location>
        <begin position="3"/>
        <end position="73"/>
    </location>
</feature>
<dbReference type="CDD" id="cd12337">
    <property type="entry name" value="RRM1_SRSF4_like"/>
    <property type="match status" value="1"/>
</dbReference>
<protein>
    <recommendedName>
        <fullName evidence="3">RRM domain-containing protein</fullName>
    </recommendedName>
</protein>
<dbReference type="Gene3D" id="3.30.70.330">
    <property type="match status" value="1"/>
</dbReference>
<dbReference type="InterPro" id="IPR012677">
    <property type="entry name" value="Nucleotide-bd_a/b_plait_sf"/>
</dbReference>
<dbReference type="EMBL" id="DS469599">
    <property type="protein sequence ID" value="EDO39887.1"/>
    <property type="molecule type" value="Genomic_DNA"/>
</dbReference>
<gene>
    <name evidence="4" type="ORF">NEMVEDRAFT_v1g108976</name>
</gene>